<feature type="transmembrane region" description="Helical" evidence="5">
    <location>
        <begin position="12"/>
        <end position="35"/>
    </location>
</feature>
<dbReference type="STRING" id="683124.SAMN05444337_1789"/>
<dbReference type="Proteomes" id="UP000184232">
    <property type="component" value="Unassembled WGS sequence"/>
</dbReference>
<evidence type="ECO:0000313" key="6">
    <source>
        <dbReference type="EMBL" id="SHJ34781.1"/>
    </source>
</evidence>
<protein>
    <recommendedName>
        <fullName evidence="8">DUF4870 domain-containing protein</fullName>
    </recommendedName>
</protein>
<keyword evidence="4 5" id="KW-0472">Membrane</keyword>
<evidence type="ECO:0008006" key="8">
    <source>
        <dbReference type="Google" id="ProtNLM"/>
    </source>
</evidence>
<reference evidence="6 7" key="1">
    <citation type="submission" date="2016-11" db="EMBL/GenBank/DDBJ databases">
        <authorList>
            <person name="Jaros S."/>
            <person name="Januszkiewicz K."/>
            <person name="Wedrychowicz H."/>
        </authorList>
    </citation>
    <scope>NUCLEOTIDE SEQUENCE [LARGE SCALE GENOMIC DNA]</scope>
    <source>
        <strain evidence="6 7">DSM 22807</strain>
    </source>
</reference>
<organism evidence="6 7">
    <name type="scientific">Flavobacterium haoranii</name>
    <dbReference type="NCBI Taxonomy" id="683124"/>
    <lineage>
        <taxon>Bacteria</taxon>
        <taxon>Pseudomonadati</taxon>
        <taxon>Bacteroidota</taxon>
        <taxon>Flavobacteriia</taxon>
        <taxon>Flavobacteriales</taxon>
        <taxon>Flavobacteriaceae</taxon>
        <taxon>Flavobacterium</taxon>
    </lineage>
</organism>
<evidence type="ECO:0000256" key="2">
    <source>
        <dbReference type="ARBA" id="ARBA00022692"/>
    </source>
</evidence>
<comment type="subcellular location">
    <subcellularLocation>
        <location evidence="1">Membrane</location>
        <topology evidence="1">Multi-pass membrane protein</topology>
    </subcellularLocation>
</comment>
<dbReference type="AlphaFoldDB" id="A0A1M6IJW8"/>
<dbReference type="RefSeq" id="WP_072784186.1">
    <property type="nucleotide sequence ID" value="NZ_CP045292.1"/>
</dbReference>
<feature type="transmembrane region" description="Helical" evidence="5">
    <location>
        <begin position="55"/>
        <end position="82"/>
    </location>
</feature>
<evidence type="ECO:0000256" key="1">
    <source>
        <dbReference type="ARBA" id="ARBA00004141"/>
    </source>
</evidence>
<gene>
    <name evidence="6" type="ORF">SAMN05444337_1789</name>
</gene>
<evidence type="ECO:0000256" key="4">
    <source>
        <dbReference type="ARBA" id="ARBA00023136"/>
    </source>
</evidence>
<evidence type="ECO:0000256" key="5">
    <source>
        <dbReference type="SAM" id="Phobius"/>
    </source>
</evidence>
<keyword evidence="3 5" id="KW-1133">Transmembrane helix</keyword>
<dbReference type="OrthoDB" id="9808930at2"/>
<name>A0A1M6IJW8_9FLAO</name>
<evidence type="ECO:0000313" key="7">
    <source>
        <dbReference type="Proteomes" id="UP000184232"/>
    </source>
</evidence>
<keyword evidence="7" id="KW-1185">Reference proteome</keyword>
<dbReference type="Pfam" id="PF09685">
    <property type="entry name" value="MamF_MmsF"/>
    <property type="match status" value="1"/>
</dbReference>
<dbReference type="InterPro" id="IPR019109">
    <property type="entry name" value="MamF_MmsF"/>
</dbReference>
<accession>A0A1M6IJW8</accession>
<feature type="transmembrane region" description="Helical" evidence="5">
    <location>
        <begin position="103"/>
        <end position="133"/>
    </location>
</feature>
<sequence>MKTSNERSLASITHLSALSQFIIPFGNYIFPLIIWTSNKDKSEFINHHGKQALNFQLSMLLYSLVFAVIAIPTFVIWLFNLINIAELNHNVLEFNDIISSQNITGMILVGFVALLLFVLLKLSEFFLVIYAAYKSADGYLYKYPLTINFIK</sequence>
<dbReference type="EMBL" id="FQZH01000003">
    <property type="protein sequence ID" value="SHJ34781.1"/>
    <property type="molecule type" value="Genomic_DNA"/>
</dbReference>
<proteinExistence type="predicted"/>
<evidence type="ECO:0000256" key="3">
    <source>
        <dbReference type="ARBA" id="ARBA00022989"/>
    </source>
</evidence>
<keyword evidence="2 5" id="KW-0812">Transmembrane</keyword>